<dbReference type="AlphaFoldDB" id="A0A6G0ZII3"/>
<protein>
    <submittedName>
        <fullName evidence="1">Uncharacterized protein</fullName>
    </submittedName>
</protein>
<comment type="caution">
    <text evidence="1">The sequence shown here is derived from an EMBL/GenBank/DDBJ whole genome shotgun (WGS) entry which is preliminary data.</text>
</comment>
<organism evidence="1 2">
    <name type="scientific">Aphis craccivora</name>
    <name type="common">Cowpea aphid</name>
    <dbReference type="NCBI Taxonomy" id="307492"/>
    <lineage>
        <taxon>Eukaryota</taxon>
        <taxon>Metazoa</taxon>
        <taxon>Ecdysozoa</taxon>
        <taxon>Arthropoda</taxon>
        <taxon>Hexapoda</taxon>
        <taxon>Insecta</taxon>
        <taxon>Pterygota</taxon>
        <taxon>Neoptera</taxon>
        <taxon>Paraneoptera</taxon>
        <taxon>Hemiptera</taxon>
        <taxon>Sternorrhyncha</taxon>
        <taxon>Aphidomorpha</taxon>
        <taxon>Aphidoidea</taxon>
        <taxon>Aphididae</taxon>
        <taxon>Aphidini</taxon>
        <taxon>Aphis</taxon>
        <taxon>Aphis</taxon>
    </lineage>
</organism>
<accession>A0A6G0ZII3</accession>
<dbReference type="EMBL" id="VUJU01000348">
    <property type="protein sequence ID" value="KAF0771031.1"/>
    <property type="molecule type" value="Genomic_DNA"/>
</dbReference>
<keyword evidence="2" id="KW-1185">Reference proteome</keyword>
<proteinExistence type="predicted"/>
<feature type="non-terminal residue" evidence="1">
    <location>
        <position position="1"/>
    </location>
</feature>
<name>A0A6G0ZII3_APHCR</name>
<dbReference type="Proteomes" id="UP000478052">
    <property type="component" value="Unassembled WGS sequence"/>
</dbReference>
<evidence type="ECO:0000313" key="1">
    <source>
        <dbReference type="EMBL" id="KAF0771031.1"/>
    </source>
</evidence>
<reference evidence="1 2" key="1">
    <citation type="submission" date="2019-08" db="EMBL/GenBank/DDBJ databases">
        <title>Whole genome of Aphis craccivora.</title>
        <authorList>
            <person name="Voronova N.V."/>
            <person name="Shulinski R.S."/>
            <person name="Bandarenka Y.V."/>
            <person name="Zhorov D.G."/>
            <person name="Warner D."/>
        </authorList>
    </citation>
    <scope>NUCLEOTIDE SEQUENCE [LARGE SCALE GENOMIC DNA]</scope>
    <source>
        <strain evidence="1">180601</strain>
        <tissue evidence="1">Whole Body</tissue>
    </source>
</reference>
<feature type="non-terminal residue" evidence="1">
    <location>
        <position position="125"/>
    </location>
</feature>
<sequence>LPISTCRTKSSFIAFYVYRPVKLHNNIIIPIVFDGKYLCLVFDKRLTCSKRRSTNSRLFILFKLLSTAHSKALTIHKVYSSLRTFQTFRHYRSLDQQETPLLSSNRTTSDQIQWSSKLTDLCVHH</sequence>
<gene>
    <name evidence="1" type="ORF">FWK35_00001897</name>
</gene>
<evidence type="ECO:0000313" key="2">
    <source>
        <dbReference type="Proteomes" id="UP000478052"/>
    </source>
</evidence>